<dbReference type="RefSeq" id="WP_173747480.1">
    <property type="nucleotide sequence ID" value="NZ_CAXUKL010000003.1"/>
</dbReference>
<dbReference type="EMBL" id="CP132968">
    <property type="protein sequence ID" value="WMD16835.1"/>
    <property type="molecule type" value="Genomic_DNA"/>
</dbReference>
<dbReference type="InterPro" id="IPR037171">
    <property type="entry name" value="NagB/RpiA_transferase-like"/>
</dbReference>
<keyword evidence="2" id="KW-0805">Transcription regulation</keyword>
<gene>
    <name evidence="6" type="ORF">RBI15_01685</name>
</gene>
<dbReference type="InterPro" id="IPR007630">
    <property type="entry name" value="RNA_pol_sigma70_r4"/>
</dbReference>
<dbReference type="GeneID" id="92740077"/>
<dbReference type="AlphaFoldDB" id="A0AAQ3JIM8"/>
<dbReference type="Pfam" id="PF04545">
    <property type="entry name" value="Sigma70_r4"/>
    <property type="match status" value="1"/>
</dbReference>
<dbReference type="InterPro" id="IPR001387">
    <property type="entry name" value="Cro/C1-type_HTH"/>
</dbReference>
<comment type="similarity">
    <text evidence="1">Belongs to the SorC transcriptional regulatory family.</text>
</comment>
<organism evidence="6 7">
    <name type="scientific">Anaerostipes hadrus</name>
    <dbReference type="NCBI Taxonomy" id="649756"/>
    <lineage>
        <taxon>Bacteria</taxon>
        <taxon>Bacillati</taxon>
        <taxon>Bacillota</taxon>
        <taxon>Clostridia</taxon>
        <taxon>Lachnospirales</taxon>
        <taxon>Lachnospiraceae</taxon>
        <taxon>Anaerostipes</taxon>
    </lineage>
</organism>
<dbReference type="GO" id="GO:0030246">
    <property type="term" value="F:carbohydrate binding"/>
    <property type="evidence" value="ECO:0007669"/>
    <property type="project" value="InterPro"/>
</dbReference>
<keyword evidence="3" id="KW-0238">DNA-binding</keyword>
<feature type="domain" description="HTH cro/C1-type" evidence="5">
    <location>
        <begin position="23"/>
        <end position="44"/>
    </location>
</feature>
<dbReference type="GO" id="GO:0003677">
    <property type="term" value="F:DNA binding"/>
    <property type="evidence" value="ECO:0007669"/>
    <property type="project" value="UniProtKB-KW"/>
</dbReference>
<dbReference type="PANTHER" id="PTHR34294:SF1">
    <property type="entry name" value="TRANSCRIPTIONAL REGULATOR LSRR"/>
    <property type="match status" value="1"/>
</dbReference>
<evidence type="ECO:0000313" key="6">
    <source>
        <dbReference type="EMBL" id="WMD16835.1"/>
    </source>
</evidence>
<evidence type="ECO:0000256" key="4">
    <source>
        <dbReference type="ARBA" id="ARBA00023163"/>
    </source>
</evidence>
<evidence type="ECO:0000259" key="5">
    <source>
        <dbReference type="PROSITE" id="PS50943"/>
    </source>
</evidence>
<dbReference type="GO" id="GO:0006352">
    <property type="term" value="P:DNA-templated transcription initiation"/>
    <property type="evidence" value="ECO:0007669"/>
    <property type="project" value="InterPro"/>
</dbReference>
<keyword evidence="4" id="KW-0804">Transcription</keyword>
<proteinExistence type="inferred from homology"/>
<dbReference type="PROSITE" id="PS50943">
    <property type="entry name" value="HTH_CROC1"/>
    <property type="match status" value="1"/>
</dbReference>
<dbReference type="InterPro" id="IPR051054">
    <property type="entry name" value="SorC_transcr_regulators"/>
</dbReference>
<dbReference type="Proteomes" id="UP001243496">
    <property type="component" value="Chromosome"/>
</dbReference>
<evidence type="ECO:0000313" key="7">
    <source>
        <dbReference type="Proteomes" id="UP001243496"/>
    </source>
</evidence>
<dbReference type="Pfam" id="PF04198">
    <property type="entry name" value="Sugar-bind"/>
    <property type="match status" value="1"/>
</dbReference>
<reference evidence="6" key="1">
    <citation type="submission" date="2023-08" db="EMBL/GenBank/DDBJ databases">
        <title>Complete Genome Sequences of butyrate producing Anaerostipes hadrus strains BA1 and GIF7 isolated from the terminal ileum of a healthy lean male.</title>
        <authorList>
            <person name="Low A."/>
            <person name="Sheludchenko M."/>
            <person name="Cheng H.E."/>
            <person name="Koh X.Q."/>
            <person name="Lee J."/>
        </authorList>
    </citation>
    <scope>NUCLEOTIDE SEQUENCE</scope>
    <source>
        <strain evidence="6">BA1</strain>
    </source>
</reference>
<evidence type="ECO:0000256" key="3">
    <source>
        <dbReference type="ARBA" id="ARBA00023125"/>
    </source>
</evidence>
<dbReference type="SUPFAM" id="SSF100950">
    <property type="entry name" value="NagB/RpiA/CoA transferase-like"/>
    <property type="match status" value="1"/>
</dbReference>
<sequence length="330" mass="37138">MIERAGKLREERFIIKVVEMHYKQGLSQQEIGKKLNVSRTTISRALAQAKKHGYVQIKINYPEDSAINLEGRLEERFGLKEAVIASSLNENDLKEEIAFFASDYLLRTLKNHMTIALTRGVTLQNMVEFLGKDVRLKFLKTDDVNVVPLMAATNISVSMDKGYRMAYSNYLIEAVAKIINGNSYQMLAPQYVTSPEAKKVFMEEKSIKEVFDLAKSADIAVAGIGTLDHNSALTNAEFIPMEEFERLQKKGGTGEILSHVVDKDGKLVKDEFEEHLLSLDLEEFKKIPIRVGVAYGLDKKEAILGVLRGGYVNVLITDEKVANYLIEETK</sequence>
<accession>A0AAQ3JIM8</accession>
<dbReference type="GO" id="GO:0003700">
    <property type="term" value="F:DNA-binding transcription factor activity"/>
    <property type="evidence" value="ECO:0007669"/>
    <property type="project" value="InterPro"/>
</dbReference>
<dbReference type="InterPro" id="IPR007324">
    <property type="entry name" value="Sugar-bd_dom_put"/>
</dbReference>
<dbReference type="Gene3D" id="3.40.50.1360">
    <property type="match status" value="1"/>
</dbReference>
<protein>
    <submittedName>
        <fullName evidence="6">Sugar-binding transcriptional regulator</fullName>
    </submittedName>
</protein>
<evidence type="ECO:0000256" key="1">
    <source>
        <dbReference type="ARBA" id="ARBA00010466"/>
    </source>
</evidence>
<dbReference type="Gene3D" id="1.10.10.60">
    <property type="entry name" value="Homeodomain-like"/>
    <property type="match status" value="1"/>
</dbReference>
<name>A0AAQ3JIM8_ANAHA</name>
<evidence type="ECO:0000256" key="2">
    <source>
        <dbReference type="ARBA" id="ARBA00023015"/>
    </source>
</evidence>
<dbReference type="PANTHER" id="PTHR34294">
    <property type="entry name" value="TRANSCRIPTIONAL REGULATOR-RELATED"/>
    <property type="match status" value="1"/>
</dbReference>